<reference evidence="1 2" key="1">
    <citation type="submission" date="2015-02" db="EMBL/GenBank/DDBJ databases">
        <authorList>
            <person name="Ju K.-S."/>
            <person name="Doroghazi J.R."/>
            <person name="Metcalf W."/>
        </authorList>
    </citation>
    <scope>NUCLEOTIDE SEQUENCE [LARGE SCALE GENOMIC DNA]</scope>
    <source>
        <strain evidence="1 2">NRRL B-16140</strain>
    </source>
</reference>
<sequence length="61" mass="6682">MQVQATGRTVDFTESWKFLLANTTGAEAPQPDSSNPAWRDVRLPHDWSIGLNPVQGANTNS</sequence>
<name>A0A0F0GGX2_LENAE</name>
<accession>A0A0F0GGX2</accession>
<gene>
    <name evidence="1" type="ORF">UK23_46315</name>
</gene>
<evidence type="ECO:0000313" key="2">
    <source>
        <dbReference type="Proteomes" id="UP000033393"/>
    </source>
</evidence>
<dbReference type="EMBL" id="JYJG01000544">
    <property type="protein sequence ID" value="KJK33381.1"/>
    <property type="molecule type" value="Genomic_DNA"/>
</dbReference>
<evidence type="ECO:0008006" key="3">
    <source>
        <dbReference type="Google" id="ProtNLM"/>
    </source>
</evidence>
<dbReference type="SUPFAM" id="SSF49785">
    <property type="entry name" value="Galactose-binding domain-like"/>
    <property type="match status" value="1"/>
</dbReference>
<protein>
    <recommendedName>
        <fullName evidence="3">Beta-galactosidase</fullName>
    </recommendedName>
</protein>
<dbReference type="Proteomes" id="UP000033393">
    <property type="component" value="Unassembled WGS sequence"/>
</dbReference>
<dbReference type="AlphaFoldDB" id="A0A0F0GGX2"/>
<comment type="caution">
    <text evidence="1">The sequence shown here is derived from an EMBL/GenBank/DDBJ whole genome shotgun (WGS) entry which is preliminary data.</text>
</comment>
<evidence type="ECO:0000313" key="1">
    <source>
        <dbReference type="EMBL" id="KJK33381.1"/>
    </source>
</evidence>
<keyword evidence="2" id="KW-1185">Reference proteome</keyword>
<feature type="non-terminal residue" evidence="1">
    <location>
        <position position="61"/>
    </location>
</feature>
<dbReference type="Gene3D" id="2.60.120.260">
    <property type="entry name" value="Galactose-binding domain-like"/>
    <property type="match status" value="1"/>
</dbReference>
<organism evidence="1 2">
    <name type="scientific">Lentzea aerocolonigenes</name>
    <name type="common">Lechevalieria aerocolonigenes</name>
    <name type="synonym">Saccharothrix aerocolonigenes</name>
    <dbReference type="NCBI Taxonomy" id="68170"/>
    <lineage>
        <taxon>Bacteria</taxon>
        <taxon>Bacillati</taxon>
        <taxon>Actinomycetota</taxon>
        <taxon>Actinomycetes</taxon>
        <taxon>Pseudonocardiales</taxon>
        <taxon>Pseudonocardiaceae</taxon>
        <taxon>Lentzea</taxon>
    </lineage>
</organism>
<dbReference type="InterPro" id="IPR008979">
    <property type="entry name" value="Galactose-bd-like_sf"/>
</dbReference>
<proteinExistence type="predicted"/>